<dbReference type="Pfam" id="PF02882">
    <property type="entry name" value="THF_DHG_CYH_C"/>
    <property type="match status" value="1"/>
</dbReference>
<comment type="subunit">
    <text evidence="5">Homodimer.</text>
</comment>
<evidence type="ECO:0000256" key="10">
    <source>
        <dbReference type="ARBA" id="ARBA00022490"/>
    </source>
</evidence>
<comment type="catalytic activity">
    <reaction evidence="19">
        <text>(6R)-5,10-methenyltetrahydrofolate + H2O = (6R)-10-formyltetrahydrofolate + H(+)</text>
        <dbReference type="Rhea" id="RHEA:23700"/>
        <dbReference type="ChEBI" id="CHEBI:15377"/>
        <dbReference type="ChEBI" id="CHEBI:15378"/>
        <dbReference type="ChEBI" id="CHEBI:57455"/>
        <dbReference type="ChEBI" id="CHEBI:195366"/>
        <dbReference type="EC" id="3.5.4.9"/>
    </reaction>
</comment>
<dbReference type="InterPro" id="IPR020867">
    <property type="entry name" value="THF_DH/CycHdrlase_CS"/>
</dbReference>
<evidence type="ECO:0000256" key="14">
    <source>
        <dbReference type="ARBA" id="ARBA00022801"/>
    </source>
</evidence>
<dbReference type="FunFam" id="3.40.50.300:FF:000245">
    <property type="entry name" value="C-1-tetrahydrofolate synthase, cytoplasmic"/>
    <property type="match status" value="1"/>
</dbReference>
<dbReference type="Pfam" id="PF00763">
    <property type="entry name" value="THF_DHG_CYH"/>
    <property type="match status" value="1"/>
</dbReference>
<feature type="domain" description="Tetrahydrofolate dehydrogenase/cyclohydrolase NAD(P)-binding" evidence="22">
    <location>
        <begin position="532"/>
        <end position="680"/>
    </location>
</feature>
<dbReference type="InterPro" id="IPR027417">
    <property type="entry name" value="P-loop_NTPase"/>
</dbReference>
<reference evidence="23" key="1">
    <citation type="submission" date="2020-11" db="EMBL/GenBank/DDBJ databases">
        <authorList>
            <person name="Tran Van P."/>
        </authorList>
    </citation>
    <scope>NUCLEOTIDE SEQUENCE</scope>
</reference>
<dbReference type="UniPathway" id="UPA00193"/>
<dbReference type="Gene3D" id="3.40.50.300">
    <property type="entry name" value="P-loop containing nucleotide triphosphate hydrolases"/>
    <property type="match status" value="2"/>
</dbReference>
<evidence type="ECO:0000256" key="16">
    <source>
        <dbReference type="ARBA" id="ARBA00022857"/>
    </source>
</evidence>
<dbReference type="GO" id="GO:0005829">
    <property type="term" value="C:cytosol"/>
    <property type="evidence" value="ECO:0007669"/>
    <property type="project" value="TreeGrafter"/>
</dbReference>
<keyword evidence="15" id="KW-0067">ATP-binding</keyword>
<keyword evidence="12" id="KW-0436">Ligase</keyword>
<dbReference type="CDD" id="cd01080">
    <property type="entry name" value="NAD_bind_m-THF_DH_Cyclohyd"/>
    <property type="match status" value="1"/>
</dbReference>
<evidence type="ECO:0000256" key="11">
    <source>
        <dbReference type="ARBA" id="ARBA00022563"/>
    </source>
</evidence>
<dbReference type="GO" id="GO:0006164">
    <property type="term" value="P:purine nucleotide biosynthetic process"/>
    <property type="evidence" value="ECO:0007669"/>
    <property type="project" value="UniProtKB-ARBA"/>
</dbReference>
<evidence type="ECO:0000256" key="19">
    <source>
        <dbReference type="ARBA" id="ARBA00036357"/>
    </source>
</evidence>
<dbReference type="Gene3D" id="3.10.410.10">
    <property type="entry name" value="Formyltetrahydrofolate synthetase, domain 3"/>
    <property type="match status" value="1"/>
</dbReference>
<comment type="pathway">
    <text evidence="2">One-carbon metabolism; tetrahydrofolate interconversion.</text>
</comment>
<dbReference type="GO" id="GO:0005524">
    <property type="term" value="F:ATP binding"/>
    <property type="evidence" value="ECO:0007669"/>
    <property type="project" value="UniProtKB-KW"/>
</dbReference>
<dbReference type="PROSITE" id="PS00767">
    <property type="entry name" value="THF_DHG_CYH_2"/>
    <property type="match status" value="1"/>
</dbReference>
<evidence type="ECO:0000256" key="18">
    <source>
        <dbReference type="ARBA" id="ARBA00023268"/>
    </source>
</evidence>
<accession>A0A7R9K2W4</accession>
<dbReference type="FunFam" id="1.10.8.770:FF:000001">
    <property type="entry name" value="Methylenetetrahydrofolate dehydrogenase (NADP+ dependent) 1 like"/>
    <property type="match status" value="1"/>
</dbReference>
<dbReference type="FunFam" id="3.40.50.10860:FF:000005">
    <property type="entry name" value="C-1-tetrahydrofolate synthase, cytoplasmic, putative"/>
    <property type="match status" value="1"/>
</dbReference>
<evidence type="ECO:0000256" key="5">
    <source>
        <dbReference type="ARBA" id="ARBA00011738"/>
    </source>
</evidence>
<proteinExistence type="inferred from homology"/>
<dbReference type="InterPro" id="IPR046346">
    <property type="entry name" value="Aminoacid_DH-like_N_sf"/>
</dbReference>
<dbReference type="FunFam" id="3.40.50.300:FF:001123">
    <property type="entry name" value="C-1-tetrahydrofolate synthase, cytoplasmic isoform X2"/>
    <property type="match status" value="1"/>
</dbReference>
<comment type="subcellular location">
    <subcellularLocation>
        <location evidence="1">Cytoplasm</location>
    </subcellularLocation>
</comment>
<evidence type="ECO:0000256" key="1">
    <source>
        <dbReference type="ARBA" id="ARBA00004496"/>
    </source>
</evidence>
<evidence type="ECO:0000256" key="8">
    <source>
        <dbReference type="ARBA" id="ARBA00012859"/>
    </source>
</evidence>
<dbReference type="SUPFAM" id="SSF53223">
    <property type="entry name" value="Aminoacid dehydrogenase-like, N-terminal domain"/>
    <property type="match status" value="1"/>
</dbReference>
<evidence type="ECO:0000256" key="15">
    <source>
        <dbReference type="ARBA" id="ARBA00022840"/>
    </source>
</evidence>
<dbReference type="GO" id="GO:0004477">
    <property type="term" value="F:methenyltetrahydrofolate cyclohydrolase activity"/>
    <property type="evidence" value="ECO:0007669"/>
    <property type="project" value="UniProtKB-EC"/>
</dbReference>
<evidence type="ECO:0000256" key="4">
    <source>
        <dbReference type="ARBA" id="ARBA00006985"/>
    </source>
</evidence>
<dbReference type="GO" id="GO:0046655">
    <property type="term" value="P:folic acid metabolic process"/>
    <property type="evidence" value="ECO:0007669"/>
    <property type="project" value="UniProtKB-ARBA"/>
</dbReference>
<dbReference type="PROSITE" id="PS00722">
    <property type="entry name" value="FTHFS_2"/>
    <property type="match status" value="1"/>
</dbReference>
<dbReference type="Gene3D" id="3.40.50.10860">
    <property type="entry name" value="Leucine Dehydrogenase, chain A, domain 1"/>
    <property type="match status" value="1"/>
</dbReference>
<organism evidence="23">
    <name type="scientific">Timema genevievae</name>
    <name type="common">Walking stick</name>
    <dbReference type="NCBI Taxonomy" id="629358"/>
    <lineage>
        <taxon>Eukaryota</taxon>
        <taxon>Metazoa</taxon>
        <taxon>Ecdysozoa</taxon>
        <taxon>Arthropoda</taxon>
        <taxon>Hexapoda</taxon>
        <taxon>Insecta</taxon>
        <taxon>Pterygota</taxon>
        <taxon>Neoptera</taxon>
        <taxon>Polyneoptera</taxon>
        <taxon>Phasmatodea</taxon>
        <taxon>Timematodea</taxon>
        <taxon>Timematoidea</taxon>
        <taxon>Timematidae</taxon>
        <taxon>Timema</taxon>
    </lineage>
</organism>
<dbReference type="Pfam" id="PF01268">
    <property type="entry name" value="FTHFS"/>
    <property type="match status" value="1"/>
</dbReference>
<dbReference type="InterPro" id="IPR000672">
    <property type="entry name" value="THF_DH/CycHdrlase"/>
</dbReference>
<keyword evidence="14" id="KW-0378">Hydrolase</keyword>
<evidence type="ECO:0000256" key="2">
    <source>
        <dbReference type="ARBA" id="ARBA00004777"/>
    </source>
</evidence>
<keyword evidence="17" id="KW-0560">Oxidoreductase</keyword>
<dbReference type="CDD" id="cd00477">
    <property type="entry name" value="FTHFS"/>
    <property type="match status" value="1"/>
</dbReference>
<dbReference type="PRINTS" id="PR00085">
    <property type="entry name" value="THFDHDRGNASE"/>
</dbReference>
<dbReference type="FunFam" id="3.10.410.10:FF:000001">
    <property type="entry name" value="Putative formate--tetrahydrofolate ligase"/>
    <property type="match status" value="1"/>
</dbReference>
<evidence type="ECO:0000313" key="23">
    <source>
        <dbReference type="EMBL" id="CAD7601806.1"/>
    </source>
</evidence>
<dbReference type="FunFam" id="3.40.50.720:FF:000006">
    <property type="entry name" value="Bifunctional protein FolD"/>
    <property type="match status" value="1"/>
</dbReference>
<name>A0A7R9K2W4_TIMGE</name>
<evidence type="ECO:0000256" key="17">
    <source>
        <dbReference type="ARBA" id="ARBA00023002"/>
    </source>
</evidence>
<dbReference type="GO" id="GO:0004488">
    <property type="term" value="F:methylenetetrahydrofolate dehydrogenase (NADP+) activity"/>
    <property type="evidence" value="ECO:0007669"/>
    <property type="project" value="UniProtKB-EC"/>
</dbReference>
<dbReference type="GO" id="GO:0004329">
    <property type="term" value="F:formate-tetrahydrofolate ligase activity"/>
    <property type="evidence" value="ECO:0007669"/>
    <property type="project" value="UniProtKB-EC"/>
</dbReference>
<dbReference type="InterPro" id="IPR020631">
    <property type="entry name" value="THF_DH/CycHdrlase_NAD-bd_dom"/>
</dbReference>
<keyword evidence="18" id="KW-0511">Multifunctional enzyme</keyword>
<dbReference type="InterPro" id="IPR036291">
    <property type="entry name" value="NAD(P)-bd_dom_sf"/>
</dbReference>
<evidence type="ECO:0000256" key="13">
    <source>
        <dbReference type="ARBA" id="ARBA00022741"/>
    </source>
</evidence>
<evidence type="ECO:0000256" key="9">
    <source>
        <dbReference type="ARBA" id="ARBA00017592"/>
    </source>
</evidence>
<dbReference type="GO" id="GO:0035999">
    <property type="term" value="P:tetrahydrofolate interconversion"/>
    <property type="evidence" value="ECO:0007669"/>
    <property type="project" value="UniProtKB-UniPathway"/>
</dbReference>
<sequence length="1321" mass="142734">MSSSGDSSGKLLSGTDLAKMMFWKPPPPLFPYIEGGGERGAMWKPPPPLFPYIEGGGERGAMWKPLPPLFPYIEGGGERGAMWKPLPLFPYIEGYGQRGAMWKPPPPLFPYIEGYGQRGAMWKPPPPLFPYIEGGGERGAMWKPPPPLFPYIEGGGERGAMWKPLPPLFPYIEGGGERGAMWKPLPPLFPYIEGGGERGAMWKPLPPLFPYIEGGGERGAMWKPLPPLFPYIEGGGERGAMWKPLPPLFPYIEGGGERGAMWKPLPPLFPYIEGGGERGAMWKPPPPLFPYIEGGGERGAMWKPPPPLFPYIEGGGERGAMWKPPPPLFPYIEGGGERGAMWKPPPPLFPYIEGGGERGAMWKLPPPLFPYIEGGGERGAMWKPPPPLFPYIEGGGERGAMEIRESLSRDVAELREKLPGLKPGLAIVQVGGREDSNVYIRMKTKAATDIGIEAHHLKLPRTITEAELLLKIRKLNEDPSIHGIIVQMPLDSDNTINSHLVTDTVSPDKDVDGLNTVNEGRVAVGDLEGFVPCTPNGVMELIKRSGVEIAGSNAVVLGRSKIVGTPASELLKWHHATVTICHSKTKNLSQLTAQADILVVAIGRAEMVKGSWIKPGAIVIDCGINSIPDETKKSGQRLVGDVAFEEAKKVASYITPVPGGVGPMTVAMLMKNTVLSAQRQARKLINPQWGLRLLPLNLKSPVPSDIQIARSQEPKDIVLVAEEVGLYPNEVNQYGHKKAKISLSVLKRLQHQKNGKYVVVAGITPTPLGEGKSTTTIGLVQALAAHRNKNAFACVRQPSQGPTFGIKGGAAGGGYSQVIPMEEFNLHLTGDIHAVTASNNLLAAQLDARMFHEATQGDESLYNRLVPKVKGKRTFSKIQLRRLYKLGISKTDPESLTPEERKSFARLDIDPNTITWTRVVDTNDRFLRKVLVGLSPTEKGHTRETGFCMSVASEIMAILALATDLTDMKERLGNMVVGLSKAGVPVTADDLGATGAMAILMKDAIEPTMMQTLEGTPVMVHAGPFANIAHGASSVVADRITLKLVGPQGYVVTEAGFGSDIGMEKFFNIKCRGSGLVPNAVVLVSSVRALKMHGGGPTVTPGIPLNKVYVEENLELLQKGLPNLQKHISNGVKYGIPVVVAVNTFATDSPAELDLVRQVSRESGAFDAVICNHWALGGAGAMDLADAVVAACNKPSSFRFLYDLDVSLYEKIKIIATEMYGAGNVELNDKVKQLIEQYTKLGYDKMPLCMAKTSLSLTGDPALKGAPSGFTLPITDIFVSVGARFVVPVVGEISKMPGLGTRPSIYDMDLDTETGEIEGLF</sequence>
<dbReference type="PANTHER" id="PTHR48099">
    <property type="entry name" value="C-1-TETRAHYDROFOLATE SYNTHASE, CYTOPLASMIC-RELATED"/>
    <property type="match status" value="1"/>
</dbReference>
<keyword evidence="13" id="KW-0547">Nucleotide-binding</keyword>
<dbReference type="EC" id="3.5.4.9" evidence="7"/>
<dbReference type="Gene3D" id="1.10.8.770">
    <property type="match status" value="1"/>
</dbReference>
<dbReference type="SUPFAM" id="SSF51735">
    <property type="entry name" value="NAD(P)-binding Rossmann-fold domains"/>
    <property type="match status" value="1"/>
</dbReference>
<dbReference type="PROSITE" id="PS00766">
    <property type="entry name" value="THF_DHG_CYH_1"/>
    <property type="match status" value="1"/>
</dbReference>
<dbReference type="InterPro" id="IPR020630">
    <property type="entry name" value="THF_DH/CycHdrlase_cat_dom"/>
</dbReference>
<comment type="similarity">
    <text evidence="3">In the N-terminal section; belongs to the tetrahydrofolate dehydrogenase/cyclohydrolase family.</text>
</comment>
<gene>
    <name evidence="23" type="ORF">TGEB3V08_LOCUS8075</name>
</gene>
<dbReference type="InterPro" id="IPR000559">
    <property type="entry name" value="Formate_THF_ligase"/>
</dbReference>
<evidence type="ECO:0000256" key="6">
    <source>
        <dbReference type="ARBA" id="ARBA00012295"/>
    </source>
</evidence>
<comment type="catalytic activity">
    <reaction evidence="20">
        <text>(6S)-5,6,7,8-tetrahydrofolate + formate + ATP = (6R)-10-formyltetrahydrofolate + ADP + phosphate</text>
        <dbReference type="Rhea" id="RHEA:20221"/>
        <dbReference type="ChEBI" id="CHEBI:15740"/>
        <dbReference type="ChEBI" id="CHEBI:30616"/>
        <dbReference type="ChEBI" id="CHEBI:43474"/>
        <dbReference type="ChEBI" id="CHEBI:57453"/>
        <dbReference type="ChEBI" id="CHEBI:195366"/>
        <dbReference type="ChEBI" id="CHEBI:456216"/>
        <dbReference type="EC" id="6.3.4.3"/>
    </reaction>
</comment>
<dbReference type="GO" id="GO:0006555">
    <property type="term" value="P:methionine metabolic process"/>
    <property type="evidence" value="ECO:0007669"/>
    <property type="project" value="UniProtKB-ARBA"/>
</dbReference>
<dbReference type="SUPFAM" id="SSF52540">
    <property type="entry name" value="P-loop containing nucleoside triphosphate hydrolases"/>
    <property type="match status" value="1"/>
</dbReference>
<dbReference type="HAMAP" id="MF_01576">
    <property type="entry name" value="THF_DHG_CYH"/>
    <property type="match status" value="1"/>
</dbReference>
<evidence type="ECO:0000256" key="12">
    <source>
        <dbReference type="ARBA" id="ARBA00022598"/>
    </source>
</evidence>
<evidence type="ECO:0000259" key="22">
    <source>
        <dbReference type="Pfam" id="PF02882"/>
    </source>
</evidence>
<keyword evidence="16" id="KW-0521">NADP</keyword>
<dbReference type="EC" id="1.5.1.5" evidence="8"/>
<evidence type="ECO:0000256" key="3">
    <source>
        <dbReference type="ARBA" id="ARBA00005559"/>
    </source>
</evidence>
<keyword evidence="11" id="KW-0554">One-carbon metabolism</keyword>
<feature type="domain" description="Tetrahydrofolate dehydrogenase/cyclohydrolase catalytic" evidence="21">
    <location>
        <begin position="396"/>
        <end position="512"/>
    </location>
</feature>
<dbReference type="GO" id="GO:0009257">
    <property type="term" value="P:10-formyltetrahydrofolate biosynthetic process"/>
    <property type="evidence" value="ECO:0007669"/>
    <property type="project" value="UniProtKB-ARBA"/>
</dbReference>
<keyword evidence="10" id="KW-0963">Cytoplasm</keyword>
<evidence type="ECO:0000259" key="21">
    <source>
        <dbReference type="Pfam" id="PF00763"/>
    </source>
</evidence>
<dbReference type="PROSITE" id="PS00721">
    <property type="entry name" value="FTHFS_1"/>
    <property type="match status" value="1"/>
</dbReference>
<dbReference type="HAMAP" id="MF_01543">
    <property type="entry name" value="FTHFS"/>
    <property type="match status" value="1"/>
</dbReference>
<evidence type="ECO:0000256" key="20">
    <source>
        <dbReference type="ARBA" id="ARBA00049033"/>
    </source>
</evidence>
<dbReference type="Gene3D" id="3.40.50.720">
    <property type="entry name" value="NAD(P)-binding Rossmann-like Domain"/>
    <property type="match status" value="1"/>
</dbReference>
<dbReference type="EC" id="6.3.4.3" evidence="6"/>
<comment type="similarity">
    <text evidence="4">In the C-terminal section; belongs to the formate--tetrahydrofolate ligase family.</text>
</comment>
<evidence type="ECO:0000256" key="7">
    <source>
        <dbReference type="ARBA" id="ARBA00012776"/>
    </source>
</evidence>
<protein>
    <recommendedName>
        <fullName evidence="9">C-1-tetrahydrofolate synthase, cytoplasmic</fullName>
        <ecNumber evidence="8">1.5.1.5</ecNumber>
        <ecNumber evidence="7">3.5.4.9</ecNumber>
        <ecNumber evidence="6">6.3.4.3</ecNumber>
    </recommendedName>
</protein>
<dbReference type="PANTHER" id="PTHR48099:SF5">
    <property type="entry name" value="C-1-TETRAHYDROFOLATE SYNTHASE, CYTOPLASMIC"/>
    <property type="match status" value="1"/>
</dbReference>
<dbReference type="EMBL" id="OE842923">
    <property type="protein sequence ID" value="CAD7601806.1"/>
    <property type="molecule type" value="Genomic_DNA"/>
</dbReference>
<dbReference type="InterPro" id="IPR020628">
    <property type="entry name" value="Formate_THF_ligase_CS"/>
</dbReference>